<evidence type="ECO:0000259" key="7">
    <source>
        <dbReference type="PROSITE" id="PS50111"/>
    </source>
</evidence>
<dbReference type="Pfam" id="PF12729">
    <property type="entry name" value="4HB_MCP_1"/>
    <property type="match status" value="1"/>
</dbReference>
<dbReference type="Pfam" id="PF00015">
    <property type="entry name" value="MCPsignal"/>
    <property type="match status" value="1"/>
</dbReference>
<dbReference type="InterPro" id="IPR024478">
    <property type="entry name" value="HlyB_4HB_MCP"/>
</dbReference>
<dbReference type="InterPro" id="IPR004090">
    <property type="entry name" value="Chemotax_Me-accpt_rcpt"/>
</dbReference>
<dbReference type="EMBL" id="QFOT01000001">
    <property type="protein sequence ID" value="PZP57457.1"/>
    <property type="molecule type" value="Genomic_DNA"/>
</dbReference>
<dbReference type="GO" id="GO:0006935">
    <property type="term" value="P:chemotaxis"/>
    <property type="evidence" value="ECO:0007669"/>
    <property type="project" value="InterPro"/>
</dbReference>
<evidence type="ECO:0000313" key="11">
    <source>
        <dbReference type="Proteomes" id="UP000249739"/>
    </source>
</evidence>
<dbReference type="PROSITE" id="PS50192">
    <property type="entry name" value="T_SNARE"/>
    <property type="match status" value="1"/>
</dbReference>
<dbReference type="PANTHER" id="PTHR32089">
    <property type="entry name" value="METHYL-ACCEPTING CHEMOTAXIS PROTEIN MCPB"/>
    <property type="match status" value="1"/>
</dbReference>
<keyword evidence="3 5" id="KW-0807">Transducer</keyword>
<feature type="domain" description="HAMP" evidence="9">
    <location>
        <begin position="211"/>
        <end position="264"/>
    </location>
</feature>
<name>A0A2W5FUF5_9BACT</name>
<dbReference type="Proteomes" id="UP000249739">
    <property type="component" value="Unassembled WGS sequence"/>
</dbReference>
<dbReference type="PRINTS" id="PR00260">
    <property type="entry name" value="CHEMTRNSDUCR"/>
</dbReference>
<evidence type="ECO:0000256" key="5">
    <source>
        <dbReference type="PROSITE-ProRule" id="PRU00284"/>
    </source>
</evidence>
<keyword evidence="2" id="KW-0997">Cell inner membrane</keyword>
<dbReference type="InterPro" id="IPR000727">
    <property type="entry name" value="T_SNARE_dom"/>
</dbReference>
<dbReference type="GO" id="GO:0007165">
    <property type="term" value="P:signal transduction"/>
    <property type="evidence" value="ECO:0007669"/>
    <property type="project" value="UniProtKB-KW"/>
</dbReference>
<dbReference type="GO" id="GO:0004888">
    <property type="term" value="F:transmembrane signaling receptor activity"/>
    <property type="evidence" value="ECO:0007669"/>
    <property type="project" value="InterPro"/>
</dbReference>
<keyword evidence="6" id="KW-0472">Membrane</keyword>
<feature type="transmembrane region" description="Helical" evidence="6">
    <location>
        <begin position="7"/>
        <end position="30"/>
    </location>
</feature>
<dbReference type="Gene3D" id="1.10.287.950">
    <property type="entry name" value="Methyl-accepting chemotaxis protein"/>
    <property type="match status" value="1"/>
</dbReference>
<keyword evidence="6" id="KW-0812">Transmembrane</keyword>
<comment type="caution">
    <text evidence="10">The sequence shown here is derived from an EMBL/GenBank/DDBJ whole genome shotgun (WGS) entry which is preliminary data.</text>
</comment>
<sequence>MLQNAKIITKISLIVVVMAVVTAVVAMIGIDSIRTFNQRVSEIEQASARAVLGERVNGLVLAVVMDSRGIYMSSSAEDVEKFGKPLLENLGKLQERLAEWEALLPPEQQPQFDIMEKDAKDFVTARTETVRLARVEGAPAARIFGDNDANRNNRKAFNKSIVEFADLNNKDIADASASLQKFYDTRFWLSIIIVVAGLVTGIAISVFIARREIAAPIKVTSSTLQDLRNKKFNVAVAGISRKDEIGDMARALDELRLTLERADALSLSQEEERKAKEKRALEIERLSREFDHNVGDVLATVLQAVQKLDENAAEMTIQSDATSARAEKVAQASEESSQSIQLIVAATEELSSSVTEISRQMSEATNVVGSATEESRKTTEQVNELSKAAERIGEVVDMINQIASQTNLLALNATIEAARAGEAGKGFAVVANEVKNLATQTSQATEDITNQINSVRSATSQAVTSISDISKTIERINAISTTIASAVEEQGSATQEISRNVSHTSNGTQEISHNIIEVSSAAANTMKSAKIVTSSIEDLKAQNASLQSLVSEFLSGLKSV</sequence>
<comment type="similarity">
    <text evidence="4">Belongs to the methyl-accepting chemotaxis (MCP) protein family.</text>
</comment>
<dbReference type="Gene3D" id="6.10.340.10">
    <property type="match status" value="1"/>
</dbReference>
<dbReference type="SMART" id="SM00304">
    <property type="entry name" value="HAMP"/>
    <property type="match status" value="1"/>
</dbReference>
<feature type="domain" description="Methyl-accepting transducer" evidence="7">
    <location>
        <begin position="304"/>
        <end position="526"/>
    </location>
</feature>
<protein>
    <submittedName>
        <fullName evidence="10">Methyl-accepting chemotaxis protein</fullName>
    </submittedName>
</protein>
<dbReference type="GO" id="GO:0005886">
    <property type="term" value="C:plasma membrane"/>
    <property type="evidence" value="ECO:0007669"/>
    <property type="project" value="UniProtKB-SubCell"/>
</dbReference>
<dbReference type="PANTHER" id="PTHR32089:SF112">
    <property type="entry name" value="LYSOZYME-LIKE PROTEIN-RELATED"/>
    <property type="match status" value="1"/>
</dbReference>
<reference evidence="10 11" key="1">
    <citation type="submission" date="2017-08" db="EMBL/GenBank/DDBJ databases">
        <title>Infants hospitalized years apart are colonized by the same room-sourced microbial strains.</title>
        <authorList>
            <person name="Brooks B."/>
            <person name="Olm M.R."/>
            <person name="Firek B.A."/>
            <person name="Baker R."/>
            <person name="Thomas B.C."/>
            <person name="Morowitz M.J."/>
            <person name="Banfield J.F."/>
        </authorList>
    </citation>
    <scope>NUCLEOTIDE SEQUENCE [LARGE SCALE GENOMIC DNA]</scope>
    <source>
        <strain evidence="10">S2_006_000_R2_64</strain>
    </source>
</reference>
<dbReference type="PROSITE" id="PS50111">
    <property type="entry name" value="CHEMOTAXIS_TRANSDUC_2"/>
    <property type="match status" value="1"/>
</dbReference>
<evidence type="ECO:0000256" key="3">
    <source>
        <dbReference type="ARBA" id="ARBA00023224"/>
    </source>
</evidence>
<dbReference type="SUPFAM" id="SSF58104">
    <property type="entry name" value="Methyl-accepting chemotaxis protein (MCP) signaling domain"/>
    <property type="match status" value="1"/>
</dbReference>
<feature type="domain" description="T-SNARE coiled-coil homology" evidence="8">
    <location>
        <begin position="456"/>
        <end position="518"/>
    </location>
</feature>
<accession>A0A2W5FUF5</accession>
<organism evidence="10 11">
    <name type="scientific">Micavibrio aeruginosavorus</name>
    <dbReference type="NCBI Taxonomy" id="349221"/>
    <lineage>
        <taxon>Bacteria</taxon>
        <taxon>Pseudomonadati</taxon>
        <taxon>Bdellovibrionota</taxon>
        <taxon>Bdellovibrionia</taxon>
        <taxon>Bdellovibrionales</taxon>
        <taxon>Pseudobdellovibrionaceae</taxon>
        <taxon>Micavibrio</taxon>
    </lineage>
</organism>
<gene>
    <name evidence="10" type="ORF">DI586_00030</name>
</gene>
<comment type="subcellular location">
    <subcellularLocation>
        <location evidence="1">Cell inner membrane</location>
        <topology evidence="1">Multi-pass membrane protein</topology>
    </subcellularLocation>
</comment>
<evidence type="ECO:0000259" key="9">
    <source>
        <dbReference type="PROSITE" id="PS50885"/>
    </source>
</evidence>
<dbReference type="Pfam" id="PF00672">
    <property type="entry name" value="HAMP"/>
    <property type="match status" value="1"/>
</dbReference>
<dbReference type="InterPro" id="IPR004089">
    <property type="entry name" value="MCPsignal_dom"/>
</dbReference>
<evidence type="ECO:0000259" key="8">
    <source>
        <dbReference type="PROSITE" id="PS50192"/>
    </source>
</evidence>
<dbReference type="InterPro" id="IPR003660">
    <property type="entry name" value="HAMP_dom"/>
</dbReference>
<proteinExistence type="inferred from homology"/>
<feature type="transmembrane region" description="Helical" evidence="6">
    <location>
        <begin position="187"/>
        <end position="209"/>
    </location>
</feature>
<evidence type="ECO:0000313" key="10">
    <source>
        <dbReference type="EMBL" id="PZP57457.1"/>
    </source>
</evidence>
<dbReference type="PROSITE" id="PS50885">
    <property type="entry name" value="HAMP"/>
    <property type="match status" value="1"/>
</dbReference>
<evidence type="ECO:0000256" key="2">
    <source>
        <dbReference type="ARBA" id="ARBA00022519"/>
    </source>
</evidence>
<evidence type="ECO:0000256" key="6">
    <source>
        <dbReference type="SAM" id="Phobius"/>
    </source>
</evidence>
<evidence type="ECO:0000256" key="1">
    <source>
        <dbReference type="ARBA" id="ARBA00004429"/>
    </source>
</evidence>
<dbReference type="SMART" id="SM00283">
    <property type="entry name" value="MA"/>
    <property type="match status" value="1"/>
</dbReference>
<dbReference type="AlphaFoldDB" id="A0A2W5FUF5"/>
<evidence type="ECO:0000256" key="4">
    <source>
        <dbReference type="ARBA" id="ARBA00029447"/>
    </source>
</evidence>
<keyword evidence="6" id="KW-1133">Transmembrane helix</keyword>
<keyword evidence="2" id="KW-1003">Cell membrane</keyword>